<comment type="caution">
    <text evidence="3">The sequence shown here is derived from an EMBL/GenBank/DDBJ whole genome shotgun (WGS) entry which is preliminary data.</text>
</comment>
<dbReference type="EMBL" id="RZNH01000015">
    <property type="protein sequence ID" value="NOU60207.1"/>
    <property type="molecule type" value="Genomic_DNA"/>
</dbReference>
<evidence type="ECO:0000259" key="2">
    <source>
        <dbReference type="Pfam" id="PF19783"/>
    </source>
</evidence>
<feature type="signal peptide" evidence="1">
    <location>
        <begin position="1"/>
        <end position="21"/>
    </location>
</feature>
<proteinExistence type="predicted"/>
<reference evidence="3 4" key="1">
    <citation type="submission" date="2018-12" db="EMBL/GenBank/DDBJ databases">
        <title>Marinifilum JC070 sp. nov., a marine bacterium isolated from Yongle Blue Hole in the South China Sea.</title>
        <authorList>
            <person name="Fu T."/>
        </authorList>
    </citation>
    <scope>NUCLEOTIDE SEQUENCE [LARGE SCALE GENOMIC DNA]</scope>
    <source>
        <strain evidence="3 4">JC070</strain>
    </source>
</reference>
<dbReference type="InterPro" id="IPR046235">
    <property type="entry name" value="DUF6268"/>
</dbReference>
<sequence length="294" mass="32579">MKEKVILFVSLLLITSFTSIAQFGNERFNTNYTHIGKGDASTGSDVSFEKYSISLTFPKSLNQKGLRIFHTVDYAKTNIEYGIVPDLGVELENFHSIGYTFGISKPLKKGWFLTAFVKPNISSNFDSSVSWDELNLFGMALFTKPINQKKNLMLSIGAIYSNTLGFPAPIPVASLMWKPDKKWTINFGFPRMDVNYQLSPNTQLGANLLIAGENFSLSDKIRSEDGNTTIDNVGIMNIGGGIYLNQKIAKKITVKANAGHTFSRNFEFNDGTDKVVDFDLDNNFFVSAGISIGI</sequence>
<organism evidence="3 4">
    <name type="scientific">Marinifilum caeruleilacunae</name>
    <dbReference type="NCBI Taxonomy" id="2499076"/>
    <lineage>
        <taxon>Bacteria</taxon>
        <taxon>Pseudomonadati</taxon>
        <taxon>Bacteroidota</taxon>
        <taxon>Bacteroidia</taxon>
        <taxon>Marinilabiliales</taxon>
        <taxon>Marinifilaceae</taxon>
    </lineage>
</organism>
<keyword evidence="4" id="KW-1185">Reference proteome</keyword>
<accession>A0ABX1WVT7</accession>
<keyword evidence="1" id="KW-0732">Signal</keyword>
<dbReference type="RefSeq" id="WP_171595494.1">
    <property type="nucleotide sequence ID" value="NZ_RZNH01000015.1"/>
</dbReference>
<evidence type="ECO:0000256" key="1">
    <source>
        <dbReference type="SAM" id="SignalP"/>
    </source>
</evidence>
<name>A0ABX1WVT7_9BACT</name>
<feature type="chain" id="PRO_5046757540" description="DUF6268 domain-containing protein" evidence="1">
    <location>
        <begin position="22"/>
        <end position="294"/>
    </location>
</feature>
<dbReference type="Pfam" id="PF19783">
    <property type="entry name" value="DUF6268"/>
    <property type="match status" value="1"/>
</dbReference>
<protein>
    <recommendedName>
        <fullName evidence="2">DUF6268 domain-containing protein</fullName>
    </recommendedName>
</protein>
<evidence type="ECO:0000313" key="3">
    <source>
        <dbReference type="EMBL" id="NOU60207.1"/>
    </source>
</evidence>
<dbReference type="Proteomes" id="UP000732105">
    <property type="component" value="Unassembled WGS sequence"/>
</dbReference>
<evidence type="ECO:0000313" key="4">
    <source>
        <dbReference type="Proteomes" id="UP000732105"/>
    </source>
</evidence>
<feature type="domain" description="DUF6268" evidence="2">
    <location>
        <begin position="93"/>
        <end position="292"/>
    </location>
</feature>
<gene>
    <name evidence="3" type="ORF">ELS83_10245</name>
</gene>